<protein>
    <submittedName>
        <fullName evidence="1">Uncharacterized protein</fullName>
    </submittedName>
</protein>
<reference evidence="1 2" key="1">
    <citation type="journal article" date="2013" name="PLoS ONE">
        <title>Predicting the Proteins of Angomonas deanei, Strigomonas culicis and Their Respective Endosymbionts Reveals New Aspects of the Trypanosomatidae Family.</title>
        <authorList>
            <person name="Motta M.C."/>
            <person name="Martins A.C."/>
            <person name="de Souza S.S."/>
            <person name="Catta-Preta C.M."/>
            <person name="Silva R."/>
            <person name="Klein C.C."/>
            <person name="de Almeida L.G."/>
            <person name="de Lima Cunha O."/>
            <person name="Ciapina L.P."/>
            <person name="Brocchi M."/>
            <person name="Colabardini A.C."/>
            <person name="de Araujo Lima B."/>
            <person name="Machado C.R."/>
            <person name="de Almeida Soares C.M."/>
            <person name="Probst C.M."/>
            <person name="de Menezes C.B."/>
            <person name="Thompson C.E."/>
            <person name="Bartholomeu D.C."/>
            <person name="Gradia D.F."/>
            <person name="Pavoni D.P."/>
            <person name="Grisard E.C."/>
            <person name="Fantinatti-Garboggini F."/>
            <person name="Marchini F.K."/>
            <person name="Rodrigues-Luiz G.F."/>
            <person name="Wagner G."/>
            <person name="Goldman G.H."/>
            <person name="Fietto J.L."/>
            <person name="Elias M.C."/>
            <person name="Goldman M.H."/>
            <person name="Sagot M.F."/>
            <person name="Pereira M."/>
            <person name="Stoco P.H."/>
            <person name="de Mendonca-Neto R.P."/>
            <person name="Teixeira S.M."/>
            <person name="Maciel T.E."/>
            <person name="de Oliveira Mendes T.A."/>
            <person name="Urmenyi T.P."/>
            <person name="de Souza W."/>
            <person name="Schenkman S."/>
            <person name="de Vasconcelos A.T."/>
        </authorList>
    </citation>
    <scope>NUCLEOTIDE SEQUENCE [LARGE SCALE GENOMIC DNA]</scope>
</reference>
<dbReference type="AlphaFoldDB" id="S9W603"/>
<dbReference type="Proteomes" id="UP000015354">
    <property type="component" value="Unassembled WGS sequence"/>
</dbReference>
<dbReference type="OrthoDB" id="239418at2759"/>
<keyword evidence="2" id="KW-1185">Reference proteome</keyword>
<evidence type="ECO:0000313" key="1">
    <source>
        <dbReference type="EMBL" id="EPY31365.1"/>
    </source>
</evidence>
<comment type="caution">
    <text evidence="1">The sequence shown here is derived from an EMBL/GenBank/DDBJ whole genome shotgun (WGS) entry which is preliminary data.</text>
</comment>
<evidence type="ECO:0000313" key="2">
    <source>
        <dbReference type="Proteomes" id="UP000015354"/>
    </source>
</evidence>
<proteinExistence type="predicted"/>
<accession>S9W603</accession>
<name>S9W603_9TRYP</name>
<sequence length="178" mass="20483">MRHCRLPAPLSLRGGGARHVSTGTFEHPPFKYRQQHTFNTLPVHDANRFGGRAAYLREIGPVNHKTKGRLFKRDPRTVQFNVDVWAAQQTLRKKWKGRDWSVVELPFALAPQEMQRVVPELYTDVPQMTNVQKGDFSNIRGKVYDREQLQLALYGGASKPYPDVVRVDPRAMTLDKFL</sequence>
<dbReference type="EMBL" id="ATMH01003492">
    <property type="protein sequence ID" value="EPY31365.1"/>
    <property type="molecule type" value="Genomic_DNA"/>
</dbReference>
<organism evidence="1 2">
    <name type="scientific">Strigomonas culicis</name>
    <dbReference type="NCBI Taxonomy" id="28005"/>
    <lineage>
        <taxon>Eukaryota</taxon>
        <taxon>Discoba</taxon>
        <taxon>Euglenozoa</taxon>
        <taxon>Kinetoplastea</taxon>
        <taxon>Metakinetoplastina</taxon>
        <taxon>Trypanosomatida</taxon>
        <taxon>Trypanosomatidae</taxon>
        <taxon>Strigomonadinae</taxon>
        <taxon>Strigomonas</taxon>
    </lineage>
</organism>
<gene>
    <name evidence="1" type="ORF">STCU_03492</name>
</gene>